<keyword evidence="2" id="KW-1185">Reference proteome</keyword>
<organism evidence="1 2">
    <name type="scientific">Lactuca virosa</name>
    <dbReference type="NCBI Taxonomy" id="75947"/>
    <lineage>
        <taxon>Eukaryota</taxon>
        <taxon>Viridiplantae</taxon>
        <taxon>Streptophyta</taxon>
        <taxon>Embryophyta</taxon>
        <taxon>Tracheophyta</taxon>
        <taxon>Spermatophyta</taxon>
        <taxon>Magnoliopsida</taxon>
        <taxon>eudicotyledons</taxon>
        <taxon>Gunneridae</taxon>
        <taxon>Pentapetalae</taxon>
        <taxon>asterids</taxon>
        <taxon>campanulids</taxon>
        <taxon>Asterales</taxon>
        <taxon>Asteraceae</taxon>
        <taxon>Cichorioideae</taxon>
        <taxon>Cichorieae</taxon>
        <taxon>Lactucinae</taxon>
        <taxon>Lactuca</taxon>
    </lineage>
</organism>
<dbReference type="Proteomes" id="UP001157418">
    <property type="component" value="Unassembled WGS sequence"/>
</dbReference>
<name>A0AAU9N419_9ASTR</name>
<dbReference type="EMBL" id="CAKMRJ010003334">
    <property type="protein sequence ID" value="CAH1432914.1"/>
    <property type="molecule type" value="Genomic_DNA"/>
</dbReference>
<evidence type="ECO:0000313" key="1">
    <source>
        <dbReference type="EMBL" id="CAH1432914.1"/>
    </source>
</evidence>
<gene>
    <name evidence="1" type="ORF">LVIROSA_LOCUS19534</name>
</gene>
<evidence type="ECO:0000313" key="2">
    <source>
        <dbReference type="Proteomes" id="UP001157418"/>
    </source>
</evidence>
<protein>
    <submittedName>
        <fullName evidence="1">Uncharacterized protein</fullName>
    </submittedName>
</protein>
<proteinExistence type="predicted"/>
<accession>A0AAU9N419</accession>
<reference evidence="1 2" key="1">
    <citation type="submission" date="2022-01" db="EMBL/GenBank/DDBJ databases">
        <authorList>
            <person name="Xiong W."/>
            <person name="Schranz E."/>
        </authorList>
    </citation>
    <scope>NUCLEOTIDE SEQUENCE [LARGE SCALE GENOMIC DNA]</scope>
</reference>
<comment type="caution">
    <text evidence="1">The sequence shown here is derived from an EMBL/GenBank/DDBJ whole genome shotgun (WGS) entry which is preliminary data.</text>
</comment>
<sequence length="138" mass="15266">MQLLPPLLSVNKPKSSGKRTVEIWNRKTTSIGFASPLVIEGHIETGPVDGTDVCFGSPFPLAFFSIRLRFYRFHSIDWFCSSWSSTVSTPKSVEGIPVDFQFGASIAFRPVLALAIGYTISKDHMEFLNVDSEISMGC</sequence>
<dbReference type="AlphaFoldDB" id="A0AAU9N419"/>